<dbReference type="AlphaFoldDB" id="A0A0G1QWY0"/>
<name>A0A0G1QWY0_9BACT</name>
<dbReference type="InterPro" id="IPR016047">
    <property type="entry name" value="M23ase_b-sheet_dom"/>
</dbReference>
<dbReference type="InterPro" id="IPR011055">
    <property type="entry name" value="Dup_hybrid_motif"/>
</dbReference>
<dbReference type="PANTHER" id="PTHR21666">
    <property type="entry name" value="PEPTIDASE-RELATED"/>
    <property type="match status" value="1"/>
</dbReference>
<dbReference type="InterPro" id="IPR036779">
    <property type="entry name" value="LysM_dom_sf"/>
</dbReference>
<dbReference type="Gene3D" id="3.10.350.10">
    <property type="entry name" value="LysM domain"/>
    <property type="match status" value="1"/>
</dbReference>
<reference evidence="2 3" key="1">
    <citation type="journal article" date="2015" name="Nature">
        <title>rRNA introns, odd ribosomes, and small enigmatic genomes across a large radiation of phyla.</title>
        <authorList>
            <person name="Brown C.T."/>
            <person name="Hug L.A."/>
            <person name="Thomas B.C."/>
            <person name="Sharon I."/>
            <person name="Castelle C.J."/>
            <person name="Singh A."/>
            <person name="Wilkins M.J."/>
            <person name="Williams K.H."/>
            <person name="Banfield J.F."/>
        </authorList>
    </citation>
    <scope>NUCLEOTIDE SEQUENCE [LARGE SCALE GENOMIC DNA]</scope>
</reference>
<dbReference type="SUPFAM" id="SSF54106">
    <property type="entry name" value="LysM domain"/>
    <property type="match status" value="1"/>
</dbReference>
<dbReference type="CDD" id="cd00118">
    <property type="entry name" value="LysM"/>
    <property type="match status" value="1"/>
</dbReference>
<dbReference type="Pfam" id="PF01476">
    <property type="entry name" value="LysM"/>
    <property type="match status" value="1"/>
</dbReference>
<evidence type="ECO:0000313" key="2">
    <source>
        <dbReference type="EMBL" id="KKU22313.1"/>
    </source>
</evidence>
<dbReference type="Gene3D" id="2.70.70.10">
    <property type="entry name" value="Glucose Permease (Domain IIA)"/>
    <property type="match status" value="1"/>
</dbReference>
<dbReference type="Pfam" id="PF01551">
    <property type="entry name" value="Peptidase_M23"/>
    <property type="match status" value="1"/>
</dbReference>
<dbReference type="PROSITE" id="PS51782">
    <property type="entry name" value="LYSM"/>
    <property type="match status" value="1"/>
</dbReference>
<dbReference type="SUPFAM" id="SSF51261">
    <property type="entry name" value="Duplicated hybrid motif"/>
    <property type="match status" value="1"/>
</dbReference>
<dbReference type="SMART" id="SM00257">
    <property type="entry name" value="LysM"/>
    <property type="match status" value="1"/>
</dbReference>
<dbReference type="EMBL" id="LCLS01000004">
    <property type="protein sequence ID" value="KKU22313.1"/>
    <property type="molecule type" value="Genomic_DNA"/>
</dbReference>
<dbReference type="InterPro" id="IPR018392">
    <property type="entry name" value="LysM"/>
</dbReference>
<protein>
    <submittedName>
        <fullName evidence="2">Peptidase M23</fullName>
    </submittedName>
</protein>
<dbReference type="InterPro" id="IPR050570">
    <property type="entry name" value="Cell_wall_metabolism_enzyme"/>
</dbReference>
<dbReference type="Proteomes" id="UP000034107">
    <property type="component" value="Unassembled WGS sequence"/>
</dbReference>
<dbReference type="GO" id="GO:0004222">
    <property type="term" value="F:metalloendopeptidase activity"/>
    <property type="evidence" value="ECO:0007669"/>
    <property type="project" value="TreeGrafter"/>
</dbReference>
<gene>
    <name evidence="2" type="ORF">UX31_C0004G0042</name>
</gene>
<comment type="caution">
    <text evidence="2">The sequence shown here is derived from an EMBL/GenBank/DDBJ whole genome shotgun (WGS) entry which is preliminary data.</text>
</comment>
<dbReference type="PANTHER" id="PTHR21666:SF270">
    <property type="entry name" value="MUREIN HYDROLASE ACTIVATOR ENVC"/>
    <property type="match status" value="1"/>
</dbReference>
<evidence type="ECO:0000313" key="3">
    <source>
        <dbReference type="Proteomes" id="UP000034107"/>
    </source>
</evidence>
<organism evidence="2 3">
    <name type="scientific">Candidatus Nomurabacteria bacterium GW2011_GWA1_46_11</name>
    <dbReference type="NCBI Taxonomy" id="1618732"/>
    <lineage>
        <taxon>Bacteria</taxon>
        <taxon>Candidatus Nomuraibacteriota</taxon>
    </lineage>
</organism>
<evidence type="ECO:0000259" key="1">
    <source>
        <dbReference type="PROSITE" id="PS51782"/>
    </source>
</evidence>
<proteinExistence type="predicted"/>
<dbReference type="CDD" id="cd12797">
    <property type="entry name" value="M23_peptidase"/>
    <property type="match status" value="1"/>
</dbReference>
<feature type="domain" description="LysM" evidence="1">
    <location>
        <begin position="134"/>
        <end position="177"/>
    </location>
</feature>
<accession>A0A0G1QWY0</accession>
<sequence>MHSLFLTITQIHGLLLDLLERGSSIYCISSISQNLPAWLRGVILPVTLILGVLGADVAFFRLANPASASDPKLIEEDLLMNSEAGAFLSNAGPVEEIDHEGAYADFAGFVLVEKSSLDGVDNSLGDGVREEDVLTYTVEEGDTLSSIAKTFGISVSDILEANDKGSSLIRPGEELAILPVSKSGLTLAGSAERSEPVEDAYFIRPVDGGLNWGALHDSKYMPAVDISKACGSEIYAAAAGVVVKVGNPENYNSGYGGYVVLSHPNGTRTLYAHNSENVVEVGDAVEQGEHIANIGNTGLTNGSTGCHVHFGVLGAPNPFVK</sequence>